<accession>A0A3E2DN36</accession>
<feature type="transmembrane region" description="Helical" evidence="10">
    <location>
        <begin position="265"/>
        <end position="285"/>
    </location>
</feature>
<dbReference type="SUPFAM" id="SSF52540">
    <property type="entry name" value="P-loop containing nucleoside triphosphate hydrolases"/>
    <property type="match status" value="1"/>
</dbReference>
<dbReference type="InterPro" id="IPR027417">
    <property type="entry name" value="P-loop_NTPase"/>
</dbReference>
<comment type="subcellular location">
    <subcellularLocation>
        <location evidence="1">Cell membrane</location>
        <topology evidence="1">Multi-pass membrane protein</topology>
    </subcellularLocation>
</comment>
<evidence type="ECO:0000313" key="14">
    <source>
        <dbReference type="Proteomes" id="UP000259211"/>
    </source>
</evidence>
<dbReference type="AlphaFoldDB" id="A0A3E2DN36"/>
<comment type="similarity">
    <text evidence="9">Belongs to the ABC transporter superfamily. Lipid exporter (TC 3.A.1.106) family.</text>
</comment>
<evidence type="ECO:0000256" key="5">
    <source>
        <dbReference type="ARBA" id="ARBA00022741"/>
    </source>
</evidence>
<dbReference type="Pfam" id="PF00664">
    <property type="entry name" value="ABC_membrane"/>
    <property type="match status" value="1"/>
</dbReference>
<comment type="caution">
    <text evidence="13">The sequence shown here is derived from an EMBL/GenBank/DDBJ whole genome shotgun (WGS) entry which is preliminary data.</text>
</comment>
<dbReference type="Gene3D" id="3.40.50.300">
    <property type="entry name" value="P-loop containing nucleotide triphosphate hydrolases"/>
    <property type="match status" value="1"/>
</dbReference>
<evidence type="ECO:0000256" key="2">
    <source>
        <dbReference type="ARBA" id="ARBA00022448"/>
    </source>
</evidence>
<dbReference type="SUPFAM" id="SSF90123">
    <property type="entry name" value="ABC transporter transmembrane region"/>
    <property type="match status" value="1"/>
</dbReference>
<dbReference type="PROSITE" id="PS50929">
    <property type="entry name" value="ABC_TM1F"/>
    <property type="match status" value="1"/>
</dbReference>
<evidence type="ECO:0000256" key="3">
    <source>
        <dbReference type="ARBA" id="ARBA00022475"/>
    </source>
</evidence>
<dbReference type="GO" id="GO:0034040">
    <property type="term" value="F:ATPase-coupled lipid transmembrane transporter activity"/>
    <property type="evidence" value="ECO:0007669"/>
    <property type="project" value="TreeGrafter"/>
</dbReference>
<gene>
    <name evidence="13" type="ORF">CHT91_00115</name>
</gene>
<dbReference type="PROSITE" id="PS00211">
    <property type="entry name" value="ABC_TRANSPORTER_1"/>
    <property type="match status" value="1"/>
</dbReference>
<dbReference type="FunFam" id="3.40.50.300:FF:000299">
    <property type="entry name" value="ABC transporter ATP-binding protein/permease"/>
    <property type="match status" value="1"/>
</dbReference>
<protein>
    <submittedName>
        <fullName evidence="13">ABC transporter ATP-binding protein</fullName>
    </submittedName>
</protein>
<dbReference type="InterPro" id="IPR003439">
    <property type="entry name" value="ABC_transporter-like_ATP-bd"/>
</dbReference>
<keyword evidence="6 13" id="KW-0067">ATP-binding</keyword>
<dbReference type="Proteomes" id="UP000259211">
    <property type="component" value="Unassembled WGS sequence"/>
</dbReference>
<evidence type="ECO:0000256" key="9">
    <source>
        <dbReference type="ARBA" id="ARBA00061644"/>
    </source>
</evidence>
<evidence type="ECO:0000256" key="6">
    <source>
        <dbReference type="ARBA" id="ARBA00022840"/>
    </source>
</evidence>
<evidence type="ECO:0000256" key="7">
    <source>
        <dbReference type="ARBA" id="ARBA00022989"/>
    </source>
</evidence>
<dbReference type="Pfam" id="PF00005">
    <property type="entry name" value="ABC_tran"/>
    <property type="match status" value="1"/>
</dbReference>
<evidence type="ECO:0000256" key="1">
    <source>
        <dbReference type="ARBA" id="ARBA00004651"/>
    </source>
</evidence>
<dbReference type="GO" id="GO:0140359">
    <property type="term" value="F:ABC-type transporter activity"/>
    <property type="evidence" value="ECO:0007669"/>
    <property type="project" value="InterPro"/>
</dbReference>
<dbReference type="GO" id="GO:0005524">
    <property type="term" value="F:ATP binding"/>
    <property type="evidence" value="ECO:0007669"/>
    <property type="project" value="UniProtKB-KW"/>
</dbReference>
<sequence length="599" mass="64103">MPSKEQLRLAYDPPTRRKAVVGIIGSFIASIIDMAAVMAVAPLFQLLIGADIHSLGPVGTLTTSVMGDASHGRAAAFLGAVVFGGFIIKDIFNIFFSWWLGTFVTTTQAKASVKLMRYYLDAPFSLHARRGTGSFLNTLGPSVGQVYSYLLSGAMSAISSAITILLVAVALLITTPLPTLITFVYIGGTALLYATVIRPRSVHAGTEALAASKAGYKAALHALGGIREIIVRGSQRHFIDEYEDSQSRAARASRDGNFYGSLPRYLLELLFVIGITILILVTMRVSGGEEMMATIAVLGAASFRVLPSISSLLGALNTMRMGLPGLEDLTRDLVCAEALHVERSSTSEAALTLHEDITVDHLSFRYEDGPLVLDDITLTIPVGQSVALAGSSGAGKSTLVDLILGLRSPSDGAILSDGTDIATALAAWRKNIAVVPQDVFLLDASLAENIAFDQPRNEIDEAKLARVIKQAQLDDFINELPDGVDTSIGERGSRLSGGQRQRVGIARALYREPELLIMDEATSALDNETEHRITQTIESLHGHMTMIIVAHRLSTVRNVDKVVFFSHGKIDASGTFEQVQAESEEFAHLVALGDLSGGK</sequence>
<feature type="transmembrane region" description="Helical" evidence="10">
    <location>
        <begin position="291"/>
        <end position="316"/>
    </location>
</feature>
<dbReference type="InterPro" id="IPR036640">
    <property type="entry name" value="ABC1_TM_sf"/>
</dbReference>
<evidence type="ECO:0000259" key="11">
    <source>
        <dbReference type="PROSITE" id="PS50893"/>
    </source>
</evidence>
<dbReference type="InterPro" id="IPR003593">
    <property type="entry name" value="AAA+_ATPase"/>
</dbReference>
<dbReference type="PANTHER" id="PTHR24221">
    <property type="entry name" value="ATP-BINDING CASSETTE SUB-FAMILY B"/>
    <property type="match status" value="1"/>
</dbReference>
<feature type="transmembrane region" description="Helical" evidence="10">
    <location>
        <begin position="74"/>
        <end position="100"/>
    </location>
</feature>
<dbReference type="GO" id="GO:0016887">
    <property type="term" value="F:ATP hydrolysis activity"/>
    <property type="evidence" value="ECO:0007669"/>
    <property type="project" value="InterPro"/>
</dbReference>
<dbReference type="InterPro" id="IPR011527">
    <property type="entry name" value="ABC1_TM_dom"/>
</dbReference>
<evidence type="ECO:0000259" key="12">
    <source>
        <dbReference type="PROSITE" id="PS50929"/>
    </source>
</evidence>
<dbReference type="GO" id="GO:0005886">
    <property type="term" value="C:plasma membrane"/>
    <property type="evidence" value="ECO:0007669"/>
    <property type="project" value="UniProtKB-SubCell"/>
</dbReference>
<keyword evidence="5" id="KW-0547">Nucleotide-binding</keyword>
<keyword evidence="4 10" id="KW-0812">Transmembrane</keyword>
<feature type="domain" description="ABC transporter" evidence="11">
    <location>
        <begin position="357"/>
        <end position="592"/>
    </location>
</feature>
<dbReference type="InterPro" id="IPR039421">
    <property type="entry name" value="Type_1_exporter"/>
</dbReference>
<name>A0A3E2DN36_9ACTN</name>
<evidence type="ECO:0000256" key="8">
    <source>
        <dbReference type="ARBA" id="ARBA00023136"/>
    </source>
</evidence>
<feature type="domain" description="ABC transmembrane type-1" evidence="12">
    <location>
        <begin position="20"/>
        <end position="321"/>
    </location>
</feature>
<evidence type="ECO:0000313" key="13">
    <source>
        <dbReference type="EMBL" id="RFT46780.1"/>
    </source>
</evidence>
<keyword evidence="3" id="KW-1003">Cell membrane</keyword>
<evidence type="ECO:0000256" key="10">
    <source>
        <dbReference type="SAM" id="Phobius"/>
    </source>
</evidence>
<feature type="transmembrane region" description="Helical" evidence="10">
    <location>
        <begin position="20"/>
        <end position="48"/>
    </location>
</feature>
<proteinExistence type="inferred from homology"/>
<keyword evidence="8 10" id="KW-0472">Membrane</keyword>
<organism evidence="13 14">
    <name type="scientific">Cutibacterium avidum</name>
    <dbReference type="NCBI Taxonomy" id="33010"/>
    <lineage>
        <taxon>Bacteria</taxon>
        <taxon>Bacillati</taxon>
        <taxon>Actinomycetota</taxon>
        <taxon>Actinomycetes</taxon>
        <taxon>Propionibacteriales</taxon>
        <taxon>Propionibacteriaceae</taxon>
        <taxon>Cutibacterium</taxon>
    </lineage>
</organism>
<evidence type="ECO:0000256" key="4">
    <source>
        <dbReference type="ARBA" id="ARBA00022692"/>
    </source>
</evidence>
<keyword evidence="7 10" id="KW-1133">Transmembrane helix</keyword>
<dbReference type="PANTHER" id="PTHR24221:SF654">
    <property type="entry name" value="ATP-BINDING CASSETTE SUB-FAMILY B MEMBER 6"/>
    <property type="match status" value="1"/>
</dbReference>
<reference evidence="13 14" key="1">
    <citation type="submission" date="2017-07" db="EMBL/GenBank/DDBJ databases">
        <authorList>
            <person name="Sun Z.S."/>
            <person name="Albrecht U."/>
            <person name="Echele G."/>
            <person name="Lee C.C."/>
        </authorList>
    </citation>
    <scope>NUCLEOTIDE SEQUENCE [LARGE SCALE GENOMIC DNA]</scope>
    <source>
        <strain evidence="13 14">P16-029</strain>
    </source>
</reference>
<dbReference type="Gene3D" id="1.20.1560.10">
    <property type="entry name" value="ABC transporter type 1, transmembrane domain"/>
    <property type="match status" value="1"/>
</dbReference>
<dbReference type="EMBL" id="NOWI01000001">
    <property type="protein sequence ID" value="RFT46780.1"/>
    <property type="molecule type" value="Genomic_DNA"/>
</dbReference>
<dbReference type="RefSeq" id="WP_065673037.1">
    <property type="nucleotide sequence ID" value="NZ_LYSN01000002.1"/>
</dbReference>
<dbReference type="InterPro" id="IPR017871">
    <property type="entry name" value="ABC_transporter-like_CS"/>
</dbReference>
<dbReference type="SMART" id="SM00382">
    <property type="entry name" value="AAA"/>
    <property type="match status" value="1"/>
</dbReference>
<dbReference type="PROSITE" id="PS50893">
    <property type="entry name" value="ABC_TRANSPORTER_2"/>
    <property type="match status" value="1"/>
</dbReference>
<keyword evidence="2" id="KW-0813">Transport</keyword>